<accession>A0ABQ9FJZ7</accession>
<keyword evidence="1" id="KW-0808">Transferase</keyword>
<organism evidence="2 3">
    <name type="scientific">Tegillarca granosa</name>
    <name type="common">Malaysian cockle</name>
    <name type="synonym">Anadara granosa</name>
    <dbReference type="NCBI Taxonomy" id="220873"/>
    <lineage>
        <taxon>Eukaryota</taxon>
        <taxon>Metazoa</taxon>
        <taxon>Spiralia</taxon>
        <taxon>Lophotrochozoa</taxon>
        <taxon>Mollusca</taxon>
        <taxon>Bivalvia</taxon>
        <taxon>Autobranchia</taxon>
        <taxon>Pteriomorphia</taxon>
        <taxon>Arcoida</taxon>
        <taxon>Arcoidea</taxon>
        <taxon>Arcidae</taxon>
        <taxon>Tegillarca</taxon>
    </lineage>
</organism>
<keyword evidence="3" id="KW-1185">Reference proteome</keyword>
<evidence type="ECO:0000313" key="3">
    <source>
        <dbReference type="Proteomes" id="UP001217089"/>
    </source>
</evidence>
<dbReference type="InterPro" id="IPR010313">
    <property type="entry name" value="Glycine_N-acyltransferase"/>
</dbReference>
<comment type="caution">
    <text evidence="2">The sequence shown here is derived from an EMBL/GenBank/DDBJ whole genome shotgun (WGS) entry which is preliminary data.</text>
</comment>
<dbReference type="EMBL" id="JARBDR010000246">
    <property type="protein sequence ID" value="KAJ8317600.1"/>
    <property type="molecule type" value="Genomic_DNA"/>
</dbReference>
<reference evidence="2 3" key="1">
    <citation type="submission" date="2022-12" db="EMBL/GenBank/DDBJ databases">
        <title>Chromosome-level genome of Tegillarca granosa.</title>
        <authorList>
            <person name="Kim J."/>
        </authorList>
    </citation>
    <scope>NUCLEOTIDE SEQUENCE [LARGE SCALE GENOMIC DNA]</scope>
    <source>
        <strain evidence="2">Teg-2019</strain>
        <tissue evidence="2">Adductor muscle</tissue>
    </source>
</reference>
<name>A0ABQ9FJZ7_TEGGR</name>
<proteinExistence type="inferred from homology"/>
<evidence type="ECO:0000313" key="2">
    <source>
        <dbReference type="EMBL" id="KAJ8317600.1"/>
    </source>
</evidence>
<dbReference type="SUPFAM" id="SSF55729">
    <property type="entry name" value="Acyl-CoA N-acyltransferases (Nat)"/>
    <property type="match status" value="1"/>
</dbReference>
<dbReference type="Gene3D" id="3.40.630.30">
    <property type="match status" value="1"/>
</dbReference>
<evidence type="ECO:0000256" key="1">
    <source>
        <dbReference type="RuleBase" id="RU368002"/>
    </source>
</evidence>
<comment type="similarity">
    <text evidence="1">Belongs to the glycine N-acyltransferase family.</text>
</comment>
<dbReference type="InterPro" id="IPR016181">
    <property type="entry name" value="Acyl_CoA_acyltransferase"/>
</dbReference>
<dbReference type="PANTHER" id="PTHR15298:SF1">
    <property type="entry name" value="GLYCINE N-ACYLTRANSFERASE-LIKE PROTEIN"/>
    <property type="match status" value="1"/>
</dbReference>
<dbReference type="EC" id="2.3.1.-" evidence="1"/>
<gene>
    <name evidence="2" type="ORF">KUTeg_005504</name>
</gene>
<dbReference type="PANTHER" id="PTHR15298">
    <property type="entry name" value="L-COA N-ACYLTRANSFERASE-RELATED"/>
    <property type="match status" value="1"/>
</dbReference>
<keyword evidence="1" id="KW-0012">Acyltransferase</keyword>
<dbReference type="Proteomes" id="UP001217089">
    <property type="component" value="Unassembled WGS sequence"/>
</dbReference>
<protein>
    <recommendedName>
        <fullName evidence="1">Glycine N-acyltransferase-like protein</fullName>
        <ecNumber evidence="1">2.3.1.-</ecNumber>
    </recommendedName>
</protein>
<sequence>MKVAIDHDYLSTRCLNISSHTYICHTKSAAALKYFIQRPGVIDWAESITFTGVPNDVIPALTDVCRKHKGVLTSKEARFMYAWKKSTPPELPPIPDGLCLTSLEKKHATIMAEDWKGKRNKQDLEGYFLSVIQNFESSCLLDKEGELQAYICMQYNGSMAMLYVRPEINQREEYFDLILSDLTRKILAKKDIAYCFIPTEHTDLVNSSRKLGFEWVPQGNMTWSRFIPLSHFVAKNSGQNSDTCQESESVDGLTGSKLNINAIPLTISHGNATNWSKKHLVSIEICIAYEINNLSLQCKQFITLLGDRNGLVHRMAILDDCALKAPIFQDIL</sequence>